<organism evidence="2 3">
    <name type="scientific">Xenoophorus captivus</name>
    <dbReference type="NCBI Taxonomy" id="1517983"/>
    <lineage>
        <taxon>Eukaryota</taxon>
        <taxon>Metazoa</taxon>
        <taxon>Chordata</taxon>
        <taxon>Craniata</taxon>
        <taxon>Vertebrata</taxon>
        <taxon>Euteleostomi</taxon>
        <taxon>Actinopterygii</taxon>
        <taxon>Neopterygii</taxon>
        <taxon>Teleostei</taxon>
        <taxon>Neoteleostei</taxon>
        <taxon>Acanthomorphata</taxon>
        <taxon>Ovalentaria</taxon>
        <taxon>Atherinomorphae</taxon>
        <taxon>Cyprinodontiformes</taxon>
        <taxon>Goodeidae</taxon>
        <taxon>Xenoophorus</taxon>
    </lineage>
</organism>
<dbReference type="EMBL" id="JAHRIN010053232">
    <property type="protein sequence ID" value="MEQ2210447.1"/>
    <property type="molecule type" value="Genomic_DNA"/>
</dbReference>
<protein>
    <submittedName>
        <fullName evidence="2">Uncharacterized protein</fullName>
    </submittedName>
</protein>
<proteinExistence type="predicted"/>
<feature type="compositionally biased region" description="Polar residues" evidence="1">
    <location>
        <begin position="29"/>
        <end position="39"/>
    </location>
</feature>
<sequence length="86" mass="9577">MSSQREQGGTSPRLEAVIQRLEETLLHSDGSSGERSLTLQGDKEESRATPFPISTRICEIITRHLAEQPTGRNTSVVIHTQKYSLQ</sequence>
<feature type="non-terminal residue" evidence="2">
    <location>
        <position position="86"/>
    </location>
</feature>
<reference evidence="2 3" key="1">
    <citation type="submission" date="2021-06" db="EMBL/GenBank/DDBJ databases">
        <authorList>
            <person name="Palmer J.M."/>
        </authorList>
    </citation>
    <scope>NUCLEOTIDE SEQUENCE [LARGE SCALE GENOMIC DNA]</scope>
    <source>
        <strain evidence="2 3">XC_2019</strain>
        <tissue evidence="2">Muscle</tissue>
    </source>
</reference>
<feature type="region of interest" description="Disordered" evidence="1">
    <location>
        <begin position="24"/>
        <end position="51"/>
    </location>
</feature>
<comment type="caution">
    <text evidence="2">The sequence shown here is derived from an EMBL/GenBank/DDBJ whole genome shotgun (WGS) entry which is preliminary data.</text>
</comment>
<evidence type="ECO:0000313" key="3">
    <source>
        <dbReference type="Proteomes" id="UP001434883"/>
    </source>
</evidence>
<dbReference type="Proteomes" id="UP001434883">
    <property type="component" value="Unassembled WGS sequence"/>
</dbReference>
<accession>A0ABV0RRZ7</accession>
<keyword evidence="3" id="KW-1185">Reference proteome</keyword>
<name>A0ABV0RRZ7_9TELE</name>
<evidence type="ECO:0000313" key="2">
    <source>
        <dbReference type="EMBL" id="MEQ2210447.1"/>
    </source>
</evidence>
<gene>
    <name evidence="2" type="ORF">XENOCAPTIV_013534</name>
</gene>
<evidence type="ECO:0000256" key="1">
    <source>
        <dbReference type="SAM" id="MobiDB-lite"/>
    </source>
</evidence>